<organism evidence="2 3">
    <name type="scientific">Escherichia coli</name>
    <dbReference type="NCBI Taxonomy" id="562"/>
    <lineage>
        <taxon>Bacteria</taxon>
        <taxon>Pseudomonadati</taxon>
        <taxon>Pseudomonadota</taxon>
        <taxon>Gammaproteobacteria</taxon>
        <taxon>Enterobacterales</taxon>
        <taxon>Enterobacteriaceae</taxon>
        <taxon>Escherichia</taxon>
    </lineage>
</organism>
<dbReference type="RefSeq" id="WP_057697921.1">
    <property type="nucleotide sequence ID" value="NZ_BFGA01000017.1"/>
</dbReference>
<reference evidence="1 4" key="1">
    <citation type="submission" date="2019-04" db="EMBL/GenBank/DDBJ databases">
        <authorList>
            <consortium name="NARMS: The National Antimicrobial Resistance Monitoring System"/>
        </authorList>
    </citation>
    <scope>NUCLEOTIDE SEQUENCE [LARGE SCALE GENOMIC DNA]</scope>
    <source>
        <strain evidence="1 4">FSIS11919500</strain>
    </source>
</reference>
<reference evidence="2 3" key="2">
    <citation type="submission" date="2019-10" db="EMBL/GenBank/DDBJ databases">
        <title>Antimicrobial-resistant enteric bacteria are widely distributed amongst people, animals and the environment in northern Tanzania.</title>
        <authorList>
            <person name="Subbiah M."/>
            <person name="Call D.R."/>
        </authorList>
    </citation>
    <scope>NUCLEOTIDE SEQUENCE [LARGE SCALE GENOMIC DNA]</scope>
    <source>
        <strain evidence="2 3">TzEc067</strain>
    </source>
</reference>
<dbReference type="AlphaFoldDB" id="A0A167SVY3"/>
<evidence type="ECO:0000313" key="4">
    <source>
        <dbReference type="Proteomes" id="UP000531916"/>
    </source>
</evidence>
<name>A0A167SVY3_ECOLX</name>
<gene>
    <name evidence="1" type="ORF">E5H86_27290</name>
    <name evidence="2" type="ORF">GP711_07765</name>
</gene>
<proteinExistence type="predicted"/>
<comment type="caution">
    <text evidence="2">The sequence shown here is derived from an EMBL/GenBank/DDBJ whole genome shotgun (WGS) entry which is preliminary data.</text>
</comment>
<dbReference type="EMBL" id="AASEPP010000093">
    <property type="protein sequence ID" value="EFC2249392.1"/>
    <property type="molecule type" value="Genomic_DNA"/>
</dbReference>
<dbReference type="EMBL" id="WSGM01000003">
    <property type="protein sequence ID" value="KAE9733684.1"/>
    <property type="molecule type" value="Genomic_DNA"/>
</dbReference>
<sequence>MNMFLKYHDVMSTLKGRHQHFDRLYSQYCSLERQIARLETDFGGGYSMKVVILKLERLDVKRELQTLLEEEAKHLRQGLK</sequence>
<dbReference type="Proteomes" id="UP000437875">
    <property type="component" value="Unassembled WGS sequence"/>
</dbReference>
<accession>A0A167SVY3</accession>
<dbReference type="Gene3D" id="6.10.280.50">
    <property type="match status" value="1"/>
</dbReference>
<evidence type="ECO:0000313" key="1">
    <source>
        <dbReference type="EMBL" id="EFC2249392.1"/>
    </source>
</evidence>
<protein>
    <recommendedName>
        <fullName evidence="5">DUF465 domain-containing protein</fullName>
    </recommendedName>
</protein>
<evidence type="ECO:0000313" key="2">
    <source>
        <dbReference type="EMBL" id="KAE9733684.1"/>
    </source>
</evidence>
<evidence type="ECO:0008006" key="5">
    <source>
        <dbReference type="Google" id="ProtNLM"/>
    </source>
</evidence>
<evidence type="ECO:0000313" key="3">
    <source>
        <dbReference type="Proteomes" id="UP000437875"/>
    </source>
</evidence>
<dbReference type="Proteomes" id="UP000531916">
    <property type="component" value="Unassembled WGS sequence"/>
</dbReference>
<dbReference type="InterPro" id="IPR038444">
    <property type="entry name" value="DUF465_sf"/>
</dbReference>